<accession>A0ABS5MC96</accession>
<reference evidence="1 2" key="1">
    <citation type="submission" date="2021-05" db="EMBL/GenBank/DDBJ databases">
        <title>Ornithinibacillus massiliensis sp. nov.</title>
        <authorList>
            <person name="Iwaza R."/>
            <person name="Lagier J.-C."/>
            <person name="Raoult D."/>
        </authorList>
    </citation>
    <scope>NUCLEOTIDE SEQUENCE [LARGE SCALE GENOMIC DNA]</scope>
    <source>
        <strain evidence="1 2">Marseille-P3601</strain>
    </source>
</reference>
<dbReference type="EMBL" id="JAGXBY010000002">
    <property type="protein sequence ID" value="MBS3679947.1"/>
    <property type="molecule type" value="Genomic_DNA"/>
</dbReference>
<keyword evidence="2" id="KW-1185">Reference proteome</keyword>
<organism evidence="1 2">
    <name type="scientific">Ornithinibacillus massiliensis</name>
    <dbReference type="NCBI Taxonomy" id="1944633"/>
    <lineage>
        <taxon>Bacteria</taxon>
        <taxon>Bacillati</taxon>
        <taxon>Bacillota</taxon>
        <taxon>Bacilli</taxon>
        <taxon>Bacillales</taxon>
        <taxon>Bacillaceae</taxon>
        <taxon>Ornithinibacillus</taxon>
    </lineage>
</organism>
<proteinExistence type="predicted"/>
<evidence type="ECO:0008006" key="3">
    <source>
        <dbReference type="Google" id="ProtNLM"/>
    </source>
</evidence>
<dbReference type="Proteomes" id="UP000681870">
    <property type="component" value="Unassembled WGS sequence"/>
</dbReference>
<comment type="caution">
    <text evidence="1">The sequence shown here is derived from an EMBL/GenBank/DDBJ whole genome shotgun (WGS) entry which is preliminary data.</text>
</comment>
<dbReference type="RefSeq" id="WP_211741456.1">
    <property type="nucleotide sequence ID" value="NZ_JAGXBY010000002.1"/>
</dbReference>
<protein>
    <recommendedName>
        <fullName evidence="3">DUF4355 domain-containing protein</fullName>
    </recommendedName>
</protein>
<evidence type="ECO:0000313" key="2">
    <source>
        <dbReference type="Proteomes" id="UP000681870"/>
    </source>
</evidence>
<evidence type="ECO:0000313" key="1">
    <source>
        <dbReference type="EMBL" id="MBS3679947.1"/>
    </source>
</evidence>
<gene>
    <name evidence="1" type="ORF">KGF86_06960</name>
</gene>
<sequence>MAEDNFTQEQVDEAIQNAKAEWQEQELNPIVAELEEVKGKLPKEPTQEELDLQQREQDLWQKEVNLSLKDKGLEQFASIVKVENEEELKEVVKVLGQVVNDIKVSTGYVPQDHAKTDEYSKFEKDGNVQGMIATKLSKLFG</sequence>
<name>A0ABS5MC96_9BACI</name>